<organism evidence="1 2">
    <name type="scientific">Brachionus plicatilis</name>
    <name type="common">Marine rotifer</name>
    <name type="synonym">Brachionus muelleri</name>
    <dbReference type="NCBI Taxonomy" id="10195"/>
    <lineage>
        <taxon>Eukaryota</taxon>
        <taxon>Metazoa</taxon>
        <taxon>Spiralia</taxon>
        <taxon>Gnathifera</taxon>
        <taxon>Rotifera</taxon>
        <taxon>Eurotatoria</taxon>
        <taxon>Monogononta</taxon>
        <taxon>Pseudotrocha</taxon>
        <taxon>Ploima</taxon>
        <taxon>Brachionidae</taxon>
        <taxon>Brachionus</taxon>
    </lineage>
</organism>
<keyword evidence="2" id="KW-1185">Reference proteome</keyword>
<comment type="caution">
    <text evidence="1">The sequence shown here is derived from an EMBL/GenBank/DDBJ whole genome shotgun (WGS) entry which is preliminary data.</text>
</comment>
<evidence type="ECO:0000313" key="2">
    <source>
        <dbReference type="Proteomes" id="UP000276133"/>
    </source>
</evidence>
<dbReference type="AlphaFoldDB" id="A0A3M7RLZ3"/>
<gene>
    <name evidence="1" type="ORF">BpHYR1_051558</name>
</gene>
<reference evidence="1 2" key="1">
    <citation type="journal article" date="2018" name="Sci. Rep.">
        <title>Genomic signatures of local adaptation to the degree of environmental predictability in rotifers.</title>
        <authorList>
            <person name="Franch-Gras L."/>
            <person name="Hahn C."/>
            <person name="Garcia-Roger E.M."/>
            <person name="Carmona M.J."/>
            <person name="Serra M."/>
            <person name="Gomez A."/>
        </authorList>
    </citation>
    <scope>NUCLEOTIDE SEQUENCE [LARGE SCALE GENOMIC DNA]</scope>
    <source>
        <strain evidence="1">HYR1</strain>
    </source>
</reference>
<accession>A0A3M7RLZ3</accession>
<evidence type="ECO:0000313" key="1">
    <source>
        <dbReference type="EMBL" id="RNA24582.1"/>
    </source>
</evidence>
<sequence>MFLNIWFSKNDANILIKDFKGINPFYLCYISTASDKNNRKKNTNGFLSNFCLIQCVSHLNTGKIESKFSLFLHVTFGHHAFLFHWVLEFRSVDPFNSPADSRNSFEIATEIKSQDDNNSIIKISSSFCYMCNHLSKKVICIEREMDIASKKHNLESPSYKN</sequence>
<protein>
    <submittedName>
        <fullName evidence="1">Uncharacterized protein</fullName>
    </submittedName>
</protein>
<proteinExistence type="predicted"/>
<dbReference type="EMBL" id="REGN01003094">
    <property type="protein sequence ID" value="RNA24582.1"/>
    <property type="molecule type" value="Genomic_DNA"/>
</dbReference>
<dbReference type="Proteomes" id="UP000276133">
    <property type="component" value="Unassembled WGS sequence"/>
</dbReference>
<name>A0A3M7RLZ3_BRAPC</name>